<comment type="caution">
    <text evidence="4">The sequence shown here is derived from an EMBL/GenBank/DDBJ whole genome shotgun (WGS) entry which is preliminary data.</text>
</comment>
<feature type="chain" id="PRO_5040882137" evidence="2">
    <location>
        <begin position="20"/>
        <end position="149"/>
    </location>
</feature>
<dbReference type="AlphaFoldDB" id="A0A9W5IQ22"/>
<gene>
    <name evidence="4" type="ORF">NEISUBOT_05028</name>
</gene>
<proteinExistence type="predicted"/>
<dbReference type="EMBL" id="ACEO02000010">
    <property type="protein sequence ID" value="EFC51535.1"/>
    <property type="molecule type" value="Genomic_DNA"/>
</dbReference>
<evidence type="ECO:0000313" key="4">
    <source>
        <dbReference type="EMBL" id="EFC51535.1"/>
    </source>
</evidence>
<feature type="compositionally biased region" description="Low complexity" evidence="1">
    <location>
        <begin position="54"/>
        <end position="68"/>
    </location>
</feature>
<dbReference type="Proteomes" id="UP000004621">
    <property type="component" value="Unassembled WGS sequence"/>
</dbReference>
<feature type="domain" description="DUF4124" evidence="3">
    <location>
        <begin position="9"/>
        <end position="64"/>
    </location>
</feature>
<evidence type="ECO:0000256" key="2">
    <source>
        <dbReference type="SAM" id="SignalP"/>
    </source>
</evidence>
<dbReference type="InterPro" id="IPR025392">
    <property type="entry name" value="DUF4124"/>
</dbReference>
<accession>A0A9W5IQ22</accession>
<dbReference type="RefSeq" id="WP_004520579.1">
    <property type="nucleotide sequence ID" value="NZ_ACEO02000010.1"/>
</dbReference>
<evidence type="ECO:0000313" key="5">
    <source>
        <dbReference type="Proteomes" id="UP000004621"/>
    </source>
</evidence>
<feature type="region of interest" description="Disordered" evidence="1">
    <location>
        <begin position="44"/>
        <end position="85"/>
    </location>
</feature>
<name>A0A9W5IQ22_NEISU</name>
<protein>
    <submittedName>
        <fullName evidence="4">Lipoic acid synthetase family protein</fullName>
    </submittedName>
</protein>
<reference evidence="4 5" key="1">
    <citation type="submission" date="2010-01" db="EMBL/GenBank/DDBJ databases">
        <authorList>
            <person name="Weinstock G."/>
            <person name="Sodergren E."/>
            <person name="Clifton S."/>
            <person name="Fulton L."/>
            <person name="Fulton B."/>
            <person name="Courtney L."/>
            <person name="Fronick C."/>
            <person name="Harrison M."/>
            <person name="Strong C."/>
            <person name="Farmer C."/>
            <person name="Delahaunty K."/>
            <person name="Markovic C."/>
            <person name="Hall O."/>
            <person name="Minx P."/>
            <person name="Tomlinson C."/>
            <person name="Mitreva M."/>
            <person name="Nelson J."/>
            <person name="Hou S."/>
            <person name="Wollam A."/>
            <person name="Pepin K.H."/>
            <person name="Johnson M."/>
            <person name="Bhonagiri V."/>
            <person name="Nash W.E."/>
            <person name="Warren W."/>
            <person name="Chinwalla A."/>
            <person name="Mardis E.R."/>
            <person name="Wilson R.K."/>
        </authorList>
    </citation>
    <scope>NUCLEOTIDE SEQUENCE [LARGE SCALE GENOMIC DNA]</scope>
    <source>
        <strain evidence="4 5">NJ9703</strain>
    </source>
</reference>
<feature type="region of interest" description="Disordered" evidence="1">
    <location>
        <begin position="128"/>
        <end position="149"/>
    </location>
</feature>
<organism evidence="4 5">
    <name type="scientific">Neisseria subflava NJ9703</name>
    <dbReference type="NCBI Taxonomy" id="546268"/>
    <lineage>
        <taxon>Bacteria</taxon>
        <taxon>Pseudomonadati</taxon>
        <taxon>Pseudomonadota</taxon>
        <taxon>Betaproteobacteria</taxon>
        <taxon>Neisseriales</taxon>
        <taxon>Neisseriaceae</taxon>
        <taxon>Neisseria</taxon>
    </lineage>
</organism>
<evidence type="ECO:0000259" key="3">
    <source>
        <dbReference type="Pfam" id="PF13511"/>
    </source>
</evidence>
<dbReference type="Pfam" id="PF13511">
    <property type="entry name" value="DUF4124"/>
    <property type="match status" value="1"/>
</dbReference>
<keyword evidence="2" id="KW-0732">Signal</keyword>
<sequence length="149" mass="15995">MNKIWFSTLLLALTTAVSAAPIFECTDSAGRKVYTQAGGKNCKASNIGKPSVYTSAPVSTPATPTSPSKTEQAEEAVAPVNPADVGAAKRALDTAKKNLEEGKKVRYGNERNYARYLERINGLEKAVRSAQENYEAAQRQPASQDPVAY</sequence>
<evidence type="ECO:0000256" key="1">
    <source>
        <dbReference type="SAM" id="MobiDB-lite"/>
    </source>
</evidence>
<feature type="signal peptide" evidence="2">
    <location>
        <begin position="1"/>
        <end position="19"/>
    </location>
</feature>